<comment type="similarity">
    <text evidence="1">Belongs to the metallo-beta-lactamase superfamily.</text>
</comment>
<evidence type="ECO:0000259" key="5">
    <source>
        <dbReference type="SMART" id="SM00849"/>
    </source>
</evidence>
<dbReference type="Pfam" id="PF00753">
    <property type="entry name" value="Lactamase_B"/>
    <property type="match status" value="1"/>
</dbReference>
<dbReference type="PANTHER" id="PTHR42978">
    <property type="entry name" value="QUORUM-QUENCHING LACTONASE YTNP-RELATED-RELATED"/>
    <property type="match status" value="1"/>
</dbReference>
<evidence type="ECO:0000256" key="1">
    <source>
        <dbReference type="ARBA" id="ARBA00007749"/>
    </source>
</evidence>
<evidence type="ECO:0000256" key="4">
    <source>
        <dbReference type="ARBA" id="ARBA00022833"/>
    </source>
</evidence>
<accession>A0A9P4ID89</accession>
<dbReference type="AlphaFoldDB" id="A0A9P4ID89"/>
<dbReference type="InterPro" id="IPR051013">
    <property type="entry name" value="MBL_superfamily_lactonases"/>
</dbReference>
<evidence type="ECO:0000313" key="7">
    <source>
        <dbReference type="Proteomes" id="UP000799772"/>
    </source>
</evidence>
<protein>
    <recommendedName>
        <fullName evidence="5">Metallo-beta-lactamase domain-containing protein</fullName>
    </recommendedName>
</protein>
<sequence length="389" mass="42987">MSSQGDIQPEPTPDLHLPKGDTAVQLSIINAQCDIVCPSSGFVKPIIKGHPYLNLPTFCFHIRHPSGKEILFDLGGRKDYWNFSPNTFATIKKLIPAVNITKGVDEILTEGGVDISKISAMVISHWHWDHLGDPSLFPKSAELIVGPGFKKNFMPGYPAQEDAHLLETDFEGRTVREPEFSPDFKIGQFEAYDYFGDGSFYILNVPGHATGHISGLARTTKDTFVFCGGDVCHFGGSFRPTQYAPMPAEIPKGVPLDPARFTTPCPCSIFTAAHPNKGKERTSPYYEVSDAAESWYVEPPAAQRSINALQEFDASPNVMVCIAHDEALPKVVDFFPNGTLNDWQKKGWKPNGRWGFLNAIPVDGKESAPWITPGLMKDGELTDWSEYKP</sequence>
<dbReference type="InterPro" id="IPR001279">
    <property type="entry name" value="Metallo-B-lactamas"/>
</dbReference>
<dbReference type="InterPro" id="IPR036866">
    <property type="entry name" value="RibonucZ/Hydroxyglut_hydro"/>
</dbReference>
<dbReference type="Gene3D" id="3.60.15.10">
    <property type="entry name" value="Ribonuclease Z/Hydroxyacylglutathione hydrolase-like"/>
    <property type="match status" value="1"/>
</dbReference>
<keyword evidence="7" id="KW-1185">Reference proteome</keyword>
<comment type="caution">
    <text evidence="6">The sequence shown here is derived from an EMBL/GenBank/DDBJ whole genome shotgun (WGS) entry which is preliminary data.</text>
</comment>
<keyword evidence="2" id="KW-0479">Metal-binding</keyword>
<dbReference type="Proteomes" id="UP000799772">
    <property type="component" value="Unassembled WGS sequence"/>
</dbReference>
<dbReference type="EMBL" id="ML978128">
    <property type="protein sequence ID" value="KAF2097140.1"/>
    <property type="molecule type" value="Genomic_DNA"/>
</dbReference>
<dbReference type="CDD" id="cd07730">
    <property type="entry name" value="metallo-hydrolase-like_MBL-fold"/>
    <property type="match status" value="1"/>
</dbReference>
<name>A0A9P4ID89_9PEZI</name>
<evidence type="ECO:0000256" key="2">
    <source>
        <dbReference type="ARBA" id="ARBA00022723"/>
    </source>
</evidence>
<feature type="domain" description="Metallo-beta-lactamase" evidence="5">
    <location>
        <begin position="56"/>
        <end position="274"/>
    </location>
</feature>
<keyword evidence="4" id="KW-0862">Zinc</keyword>
<dbReference type="GO" id="GO:0016787">
    <property type="term" value="F:hydrolase activity"/>
    <property type="evidence" value="ECO:0007669"/>
    <property type="project" value="UniProtKB-KW"/>
</dbReference>
<dbReference type="OrthoDB" id="10250730at2759"/>
<dbReference type="SMART" id="SM00849">
    <property type="entry name" value="Lactamase_B"/>
    <property type="match status" value="1"/>
</dbReference>
<gene>
    <name evidence="6" type="ORF">NA57DRAFT_66817</name>
</gene>
<proteinExistence type="inferred from homology"/>
<dbReference type="PANTHER" id="PTHR42978:SF5">
    <property type="entry name" value="METALLO-BETA-LACTAMASE DOMAIN-CONTAINING PROTEIN"/>
    <property type="match status" value="1"/>
</dbReference>
<evidence type="ECO:0000313" key="6">
    <source>
        <dbReference type="EMBL" id="KAF2097140.1"/>
    </source>
</evidence>
<organism evidence="6 7">
    <name type="scientific">Rhizodiscina lignyota</name>
    <dbReference type="NCBI Taxonomy" id="1504668"/>
    <lineage>
        <taxon>Eukaryota</taxon>
        <taxon>Fungi</taxon>
        <taxon>Dikarya</taxon>
        <taxon>Ascomycota</taxon>
        <taxon>Pezizomycotina</taxon>
        <taxon>Dothideomycetes</taxon>
        <taxon>Pleosporomycetidae</taxon>
        <taxon>Aulographales</taxon>
        <taxon>Rhizodiscinaceae</taxon>
        <taxon>Rhizodiscina</taxon>
    </lineage>
</organism>
<reference evidence="6" key="1">
    <citation type="journal article" date="2020" name="Stud. Mycol.">
        <title>101 Dothideomycetes genomes: a test case for predicting lifestyles and emergence of pathogens.</title>
        <authorList>
            <person name="Haridas S."/>
            <person name="Albert R."/>
            <person name="Binder M."/>
            <person name="Bloem J."/>
            <person name="Labutti K."/>
            <person name="Salamov A."/>
            <person name="Andreopoulos B."/>
            <person name="Baker S."/>
            <person name="Barry K."/>
            <person name="Bills G."/>
            <person name="Bluhm B."/>
            <person name="Cannon C."/>
            <person name="Castanera R."/>
            <person name="Culley D."/>
            <person name="Daum C."/>
            <person name="Ezra D."/>
            <person name="Gonzalez J."/>
            <person name="Henrissat B."/>
            <person name="Kuo A."/>
            <person name="Liang C."/>
            <person name="Lipzen A."/>
            <person name="Lutzoni F."/>
            <person name="Magnuson J."/>
            <person name="Mondo S."/>
            <person name="Nolan M."/>
            <person name="Ohm R."/>
            <person name="Pangilinan J."/>
            <person name="Park H.-J."/>
            <person name="Ramirez L."/>
            <person name="Alfaro M."/>
            <person name="Sun H."/>
            <person name="Tritt A."/>
            <person name="Yoshinaga Y."/>
            <person name="Zwiers L.-H."/>
            <person name="Turgeon B."/>
            <person name="Goodwin S."/>
            <person name="Spatafora J."/>
            <person name="Crous P."/>
            <person name="Grigoriev I."/>
        </authorList>
    </citation>
    <scope>NUCLEOTIDE SEQUENCE</scope>
    <source>
        <strain evidence="6">CBS 133067</strain>
    </source>
</reference>
<keyword evidence="3" id="KW-0378">Hydrolase</keyword>
<dbReference type="GO" id="GO:0046872">
    <property type="term" value="F:metal ion binding"/>
    <property type="evidence" value="ECO:0007669"/>
    <property type="project" value="UniProtKB-KW"/>
</dbReference>
<evidence type="ECO:0000256" key="3">
    <source>
        <dbReference type="ARBA" id="ARBA00022801"/>
    </source>
</evidence>
<dbReference type="SUPFAM" id="SSF56281">
    <property type="entry name" value="Metallo-hydrolase/oxidoreductase"/>
    <property type="match status" value="1"/>
</dbReference>